<organism evidence="2 3">
    <name type="scientific">Pleuronectes platessa</name>
    <name type="common">European plaice</name>
    <dbReference type="NCBI Taxonomy" id="8262"/>
    <lineage>
        <taxon>Eukaryota</taxon>
        <taxon>Metazoa</taxon>
        <taxon>Chordata</taxon>
        <taxon>Craniata</taxon>
        <taxon>Vertebrata</taxon>
        <taxon>Euteleostomi</taxon>
        <taxon>Actinopterygii</taxon>
        <taxon>Neopterygii</taxon>
        <taxon>Teleostei</taxon>
        <taxon>Neoteleostei</taxon>
        <taxon>Acanthomorphata</taxon>
        <taxon>Carangaria</taxon>
        <taxon>Pleuronectiformes</taxon>
        <taxon>Pleuronectoidei</taxon>
        <taxon>Pleuronectidae</taxon>
        <taxon>Pleuronectes</taxon>
    </lineage>
</organism>
<dbReference type="EMBL" id="CADEAL010001335">
    <property type="protein sequence ID" value="CAB1431407.1"/>
    <property type="molecule type" value="Genomic_DNA"/>
</dbReference>
<evidence type="ECO:0000313" key="2">
    <source>
        <dbReference type="EMBL" id="CAB1431407.1"/>
    </source>
</evidence>
<evidence type="ECO:0000313" key="3">
    <source>
        <dbReference type="Proteomes" id="UP001153269"/>
    </source>
</evidence>
<feature type="compositionally biased region" description="Basic and acidic residues" evidence="1">
    <location>
        <begin position="204"/>
        <end position="217"/>
    </location>
</feature>
<proteinExistence type="predicted"/>
<sequence>MMRRGEERRGEERRGEERTELSKAKRDALCPHFKLTLSATEVKDVQSGSEWVLGLSGERFSLVRRQVRDLCDECPGCLGEVVTREGGVGGLAARRDSAGDAGGERGIRGTCQCVRLRCLLQLALSAQQAGTSSQLRWAIPQIKKERNRKNGTHSQRDRPIISTPTAPQPVHCSRGRQGVADGLETRDKAEPPTYFSNSTLPNIAERKQRLSERRTTH</sequence>
<keyword evidence="3" id="KW-1185">Reference proteome</keyword>
<comment type="caution">
    <text evidence="2">The sequence shown here is derived from an EMBL/GenBank/DDBJ whole genome shotgun (WGS) entry which is preliminary data.</text>
</comment>
<evidence type="ECO:0000256" key="1">
    <source>
        <dbReference type="SAM" id="MobiDB-lite"/>
    </source>
</evidence>
<reference evidence="2" key="1">
    <citation type="submission" date="2020-03" db="EMBL/GenBank/DDBJ databases">
        <authorList>
            <person name="Weist P."/>
        </authorList>
    </citation>
    <scope>NUCLEOTIDE SEQUENCE</scope>
</reference>
<accession>A0A9N7UJ36</accession>
<feature type="region of interest" description="Disordered" evidence="1">
    <location>
        <begin position="1"/>
        <end position="23"/>
    </location>
</feature>
<gene>
    <name evidence="2" type="ORF">PLEPLA_LOCUS19463</name>
</gene>
<dbReference type="Proteomes" id="UP001153269">
    <property type="component" value="Unassembled WGS sequence"/>
</dbReference>
<dbReference type="AlphaFoldDB" id="A0A9N7UJ36"/>
<name>A0A9N7UJ36_PLEPL</name>
<protein>
    <submittedName>
        <fullName evidence="2">Uncharacterized protein</fullName>
    </submittedName>
</protein>
<feature type="region of interest" description="Disordered" evidence="1">
    <location>
        <begin position="140"/>
        <end position="217"/>
    </location>
</feature>